<dbReference type="Gramene" id="KJB46454">
    <property type="protein sequence ID" value="KJB46454"/>
    <property type="gene ID" value="B456_007G369700"/>
</dbReference>
<dbReference type="AlphaFoldDB" id="A0A0D2SQL2"/>
<name>A0A0D2SQL2_GOSRA</name>
<dbReference type="EMBL" id="CM001746">
    <property type="protein sequence ID" value="KJB46454.1"/>
    <property type="molecule type" value="Genomic_DNA"/>
</dbReference>
<evidence type="ECO:0000313" key="3">
    <source>
        <dbReference type="Proteomes" id="UP000032304"/>
    </source>
</evidence>
<feature type="chain" id="PRO_5002251951" evidence="1">
    <location>
        <begin position="26"/>
        <end position="75"/>
    </location>
</feature>
<gene>
    <name evidence="2" type="ORF">B456_007G369700</name>
</gene>
<evidence type="ECO:0000313" key="2">
    <source>
        <dbReference type="EMBL" id="KJB46454.1"/>
    </source>
</evidence>
<reference evidence="2 3" key="1">
    <citation type="journal article" date="2012" name="Nature">
        <title>Repeated polyploidization of Gossypium genomes and the evolution of spinnable cotton fibres.</title>
        <authorList>
            <person name="Paterson A.H."/>
            <person name="Wendel J.F."/>
            <person name="Gundlach H."/>
            <person name="Guo H."/>
            <person name="Jenkins J."/>
            <person name="Jin D."/>
            <person name="Llewellyn D."/>
            <person name="Showmaker K.C."/>
            <person name="Shu S."/>
            <person name="Udall J."/>
            <person name="Yoo M.J."/>
            <person name="Byers R."/>
            <person name="Chen W."/>
            <person name="Doron-Faigenboim A."/>
            <person name="Duke M.V."/>
            <person name="Gong L."/>
            <person name="Grimwood J."/>
            <person name="Grover C."/>
            <person name="Grupp K."/>
            <person name="Hu G."/>
            <person name="Lee T.H."/>
            <person name="Li J."/>
            <person name="Lin L."/>
            <person name="Liu T."/>
            <person name="Marler B.S."/>
            <person name="Page J.T."/>
            <person name="Roberts A.W."/>
            <person name="Romanel E."/>
            <person name="Sanders W.S."/>
            <person name="Szadkowski E."/>
            <person name="Tan X."/>
            <person name="Tang H."/>
            <person name="Xu C."/>
            <person name="Wang J."/>
            <person name="Wang Z."/>
            <person name="Zhang D."/>
            <person name="Zhang L."/>
            <person name="Ashrafi H."/>
            <person name="Bedon F."/>
            <person name="Bowers J.E."/>
            <person name="Brubaker C.L."/>
            <person name="Chee P.W."/>
            <person name="Das S."/>
            <person name="Gingle A.R."/>
            <person name="Haigler C.H."/>
            <person name="Harker D."/>
            <person name="Hoffmann L.V."/>
            <person name="Hovav R."/>
            <person name="Jones D.C."/>
            <person name="Lemke C."/>
            <person name="Mansoor S."/>
            <person name="ur Rahman M."/>
            <person name="Rainville L.N."/>
            <person name="Rambani A."/>
            <person name="Reddy U.K."/>
            <person name="Rong J.K."/>
            <person name="Saranga Y."/>
            <person name="Scheffler B.E."/>
            <person name="Scheffler J.A."/>
            <person name="Stelly D.M."/>
            <person name="Triplett B.A."/>
            <person name="Van Deynze A."/>
            <person name="Vaslin M.F."/>
            <person name="Waghmare V.N."/>
            <person name="Walford S.A."/>
            <person name="Wright R.J."/>
            <person name="Zaki E.A."/>
            <person name="Zhang T."/>
            <person name="Dennis E.S."/>
            <person name="Mayer K.F."/>
            <person name="Peterson D.G."/>
            <person name="Rokhsar D.S."/>
            <person name="Wang X."/>
            <person name="Schmutz J."/>
        </authorList>
    </citation>
    <scope>NUCLEOTIDE SEQUENCE [LARGE SCALE GENOMIC DNA]</scope>
</reference>
<organism evidence="2 3">
    <name type="scientific">Gossypium raimondii</name>
    <name type="common">Peruvian cotton</name>
    <name type="synonym">Gossypium klotzschianum subsp. raimondii</name>
    <dbReference type="NCBI Taxonomy" id="29730"/>
    <lineage>
        <taxon>Eukaryota</taxon>
        <taxon>Viridiplantae</taxon>
        <taxon>Streptophyta</taxon>
        <taxon>Embryophyta</taxon>
        <taxon>Tracheophyta</taxon>
        <taxon>Spermatophyta</taxon>
        <taxon>Magnoliopsida</taxon>
        <taxon>eudicotyledons</taxon>
        <taxon>Gunneridae</taxon>
        <taxon>Pentapetalae</taxon>
        <taxon>rosids</taxon>
        <taxon>malvids</taxon>
        <taxon>Malvales</taxon>
        <taxon>Malvaceae</taxon>
        <taxon>Malvoideae</taxon>
        <taxon>Gossypium</taxon>
    </lineage>
</organism>
<accession>A0A0D2SQL2</accession>
<protein>
    <submittedName>
        <fullName evidence="2">Uncharacterized protein</fullName>
    </submittedName>
</protein>
<keyword evidence="1" id="KW-0732">Signal</keyword>
<feature type="signal peptide" evidence="1">
    <location>
        <begin position="1"/>
        <end position="25"/>
    </location>
</feature>
<evidence type="ECO:0000256" key="1">
    <source>
        <dbReference type="SAM" id="SignalP"/>
    </source>
</evidence>
<dbReference type="Proteomes" id="UP000032304">
    <property type="component" value="Chromosome 7"/>
</dbReference>
<sequence>MLSAAFTWFVQKNLLLMSLLPLIKIEKICLLQCKVKRLFLIINFVEGTMKLRSTCNLSPSESRIRFREISKVLGA</sequence>
<keyword evidence="3" id="KW-1185">Reference proteome</keyword>
<proteinExistence type="predicted"/>